<evidence type="ECO:0000313" key="1">
    <source>
        <dbReference type="EMBL" id="ATQ70416.1"/>
    </source>
</evidence>
<proteinExistence type="predicted"/>
<dbReference type="KEGG" id="mtw:CQW49_15260"/>
<organism evidence="1 2">
    <name type="scientific">Methylosinus trichosporium (strain ATCC 35070 / NCIMB 11131 / UNIQEM 75 / OB3b)</name>
    <dbReference type="NCBI Taxonomy" id="595536"/>
    <lineage>
        <taxon>Bacteria</taxon>
        <taxon>Pseudomonadati</taxon>
        <taxon>Pseudomonadota</taxon>
        <taxon>Alphaproteobacteria</taxon>
        <taxon>Hyphomicrobiales</taxon>
        <taxon>Methylocystaceae</taxon>
        <taxon>Methylosinus</taxon>
    </lineage>
</organism>
<dbReference type="EMBL" id="CP023737">
    <property type="protein sequence ID" value="ATQ70416.1"/>
    <property type="molecule type" value="Genomic_DNA"/>
</dbReference>
<protein>
    <submittedName>
        <fullName evidence="1">Uncharacterized protein</fullName>
    </submittedName>
</protein>
<name>A0A2D2D617_METT3</name>
<accession>A0A2D2D617</accession>
<sequence>MNTARELGLLGGEKDRIGGRIRRDLVTAAKMKCGIASDTELLEYALAKVALEDDFGAQLVRRKGQITGDLDLEF</sequence>
<dbReference type="AlphaFoldDB" id="A0A2D2D617"/>
<keyword evidence="2" id="KW-1185">Reference proteome</keyword>
<reference evidence="2" key="1">
    <citation type="submission" date="2017-10" db="EMBL/GenBank/DDBJ databases">
        <title>Completed PacBio SMRT sequence of Methylosinus trichosporium OB3b reveals presence of a third large plasmid.</title>
        <authorList>
            <person name="Charles T.C."/>
            <person name="Lynch M.D.J."/>
            <person name="Heil J.R."/>
            <person name="Cheng J."/>
        </authorList>
    </citation>
    <scope>NUCLEOTIDE SEQUENCE [LARGE SCALE GENOMIC DNA]</scope>
    <source>
        <strain evidence="2">OB3b</strain>
    </source>
</reference>
<evidence type="ECO:0000313" key="2">
    <source>
        <dbReference type="Proteomes" id="UP000230709"/>
    </source>
</evidence>
<gene>
    <name evidence="1" type="ORF">CQW49_15260</name>
</gene>
<dbReference type="Proteomes" id="UP000230709">
    <property type="component" value="Chromosome"/>
</dbReference>